<dbReference type="InterPro" id="IPR002913">
    <property type="entry name" value="START_lipid-bd_dom"/>
</dbReference>
<feature type="domain" description="START" evidence="2">
    <location>
        <begin position="133"/>
        <end position="257"/>
    </location>
</feature>
<feature type="compositionally biased region" description="Low complexity" evidence="1">
    <location>
        <begin position="1161"/>
        <end position="1207"/>
    </location>
</feature>
<dbReference type="InterPro" id="IPR051213">
    <property type="entry name" value="START_lipid_transfer"/>
</dbReference>
<feature type="compositionally biased region" description="Basic and acidic residues" evidence="1">
    <location>
        <begin position="327"/>
        <end position="338"/>
    </location>
</feature>
<feature type="compositionally biased region" description="Basic and acidic residues" evidence="1">
    <location>
        <begin position="1323"/>
        <end position="1338"/>
    </location>
</feature>
<dbReference type="EMBL" id="JAIFTL010000433">
    <property type="protein sequence ID" value="KAG9319515.1"/>
    <property type="molecule type" value="Genomic_DNA"/>
</dbReference>
<proteinExistence type="predicted"/>
<feature type="compositionally biased region" description="Polar residues" evidence="1">
    <location>
        <begin position="410"/>
        <end position="433"/>
    </location>
</feature>
<name>A0A9P7ZYI0_MORAP</name>
<feature type="compositionally biased region" description="Polar residues" evidence="1">
    <location>
        <begin position="467"/>
        <end position="490"/>
    </location>
</feature>
<feature type="region of interest" description="Disordered" evidence="1">
    <location>
        <begin position="1071"/>
        <end position="1123"/>
    </location>
</feature>
<sequence>MKGSRRSEMIISDDLEWVEQHHRNTTCKSMHSAGHNQLPASYDFAPSGDESDAPEKNRQSMYYHSDPQKLTKEYHIDQAIQAIQLLKAASKPVGWKKVLKHKSGCLVYQSTGQQDKHPAFKGEHVIRGYRAQDVFSVVGVRKLWDDWYDELSCVESYDDATNLMYMVMKGTMSSKTRDISMVERIEVERDGTIYFASCSVESNKIPRISGKVRADIFVAGWIIQPLPSNPPITKITYVIQTDLLSRLPKFIARRALAKRPLVITTIETHLKKNGVPMVMSTLVSQTANRHRSLSEPLKPEKFLFSPQESEENIQSGSAFLSPLKPTSSDKEEQLNDKEESGEEDLQLTMASVNGNTTARNSLAPSLMSTRSLAPSLFTPEFLENNAFLGDNAFFGDSLLFGKGGIYESTAKQQDQTSTTSNEETRARSPQLTQAPDPMQGRIRQSLPLQTRRTLPSGVDFQHRHSTYRTNSQTSLHSRSIPRNTTPSTPERAQKPHVITPATPPLTPTTSTDGKEAASDSDASSTPKVKVVPRAPKAYTTVDTSLPARPSSMAFHAFGMRSPSAIMEERRHSAMITRSASFAPRHSHVSHVMPMRGNSSVSLQSLSHRSSMPVNPLSNSMNKRHSIAPSVDSSRSSTLLTPMLVLPHRHSETARKALAMFKVLASSPEDRWRAVSSDGVFKSYSRVISGAGLPMLRGEGVITGGWTVEQINAVIESSGCREIWDERFENMSIAETFNSNEYLFHVTLRGIGSLTGRDLAGVTIIDRDPQTSALYNVSTSVLDSTIPEDPGRIRALLELSGWSLRPTFDGQGNTIAVNVTFVIQVDIRGMLPNSVVKSMTASMMTAVPRLNQFMNKTGYPPYAASISGTRLLDTFDPTTGSYELCFKAAPGWTEVRIGRKVYKDGYDFFIKPDDPTVRVELAPDFGGVRVFTTLDHEGQSIVAQVTRKGQSLSDAAAMQQQPHQVHEEEDEDDHSSGRRMRHSAVPRRPRDSRVFDSSTPSYGGPSLRKSSSHLKSNDLTHSSAQVNEGSSAATGSGSDLRPHGAPPSISRRRRSSSYTTMSAFDPNLVVASSSDRSVGSQASMVPRVSLGSERSRSRSRTPRSLVHIPAGAPSPPLPRRSSSLSRHSIPLFPFLPLADVPPLPINTSITIPTRNQTNTQHSLASPASLDSSSTTTPTSAELNDATSSTSSHTTATSTSTDSTAASSPTSCIDVKAISSPLSSPTLGPFHIPVHSMGSEAFELVAHSPINEILPLTFETACNSGGQVLSVLQPPAEIPTCLSTGPTSLSDGTALMSDYVRQRILEKQQEEVEQDLELELEEEQDPHAAKGMKVEQETRESLAVMTSPDSSPLPAPTQTPSTREPVSRLKSSHSSSSSSAGGVRRVTFSPDVVDNSENRSSLGRVRRKTRKNSNTTTRDNALLIHDVVSESKDGSDLVTESALESLIAKNSQDDQAIDSDEAEFAEALSEFPGPVAEIQCEDKHKVGANGGVELMTMDHLLEQEPLWQTAVELFLEELSSTQIKVAVMLVLLTVYVSGIFSSVL</sequence>
<feature type="region of interest" description="Disordered" evidence="1">
    <location>
        <begin position="314"/>
        <end position="344"/>
    </location>
</feature>
<feature type="region of interest" description="Disordered" evidence="1">
    <location>
        <begin position="951"/>
        <end position="1056"/>
    </location>
</feature>
<dbReference type="InterPro" id="IPR023393">
    <property type="entry name" value="START-like_dom_sf"/>
</dbReference>
<dbReference type="PANTHER" id="PTHR19308">
    <property type="entry name" value="PHOSPHATIDYLCHOLINE TRANSFER PROTEIN"/>
    <property type="match status" value="1"/>
</dbReference>
<dbReference type="CDD" id="cd00177">
    <property type="entry name" value="START"/>
    <property type="match status" value="2"/>
</dbReference>
<feature type="domain" description="START" evidence="2">
    <location>
        <begin position="651"/>
        <end position="843"/>
    </location>
</feature>
<feature type="region of interest" description="Disordered" evidence="1">
    <location>
        <begin position="608"/>
        <end position="633"/>
    </location>
</feature>
<evidence type="ECO:0000313" key="3">
    <source>
        <dbReference type="EMBL" id="KAG9319515.1"/>
    </source>
</evidence>
<dbReference type="Pfam" id="PF01852">
    <property type="entry name" value="START"/>
    <property type="match status" value="2"/>
</dbReference>
<comment type="caution">
    <text evidence="3">The sequence shown here is derived from an EMBL/GenBank/DDBJ whole genome shotgun (WGS) entry which is preliminary data.</text>
</comment>
<feature type="region of interest" description="Disordered" evidence="1">
    <location>
        <begin position="38"/>
        <end position="57"/>
    </location>
</feature>
<dbReference type="SMART" id="SM00234">
    <property type="entry name" value="START"/>
    <property type="match status" value="1"/>
</dbReference>
<gene>
    <name evidence="3" type="ORF">KVV02_005602</name>
</gene>
<dbReference type="Gene3D" id="3.30.530.20">
    <property type="match status" value="2"/>
</dbReference>
<feature type="compositionally biased region" description="Polar residues" evidence="1">
    <location>
        <begin position="1071"/>
        <end position="1082"/>
    </location>
</feature>
<feature type="region of interest" description="Disordered" evidence="1">
    <location>
        <begin position="410"/>
        <end position="531"/>
    </location>
</feature>
<evidence type="ECO:0000313" key="4">
    <source>
        <dbReference type="Proteomes" id="UP000717515"/>
    </source>
</evidence>
<feature type="region of interest" description="Disordered" evidence="1">
    <location>
        <begin position="1148"/>
        <end position="1207"/>
    </location>
</feature>
<feature type="compositionally biased region" description="Polar residues" evidence="1">
    <location>
        <begin position="611"/>
        <end position="620"/>
    </location>
</feature>
<dbReference type="SUPFAM" id="SSF55961">
    <property type="entry name" value="Bet v1-like"/>
    <property type="match status" value="2"/>
</dbReference>
<feature type="compositionally biased region" description="Polar residues" evidence="1">
    <location>
        <begin position="1012"/>
        <end position="1036"/>
    </location>
</feature>
<feature type="compositionally biased region" description="Basic residues" evidence="1">
    <location>
        <begin position="976"/>
        <end position="986"/>
    </location>
</feature>
<feature type="region of interest" description="Disordered" evidence="1">
    <location>
        <begin position="1318"/>
        <end position="1415"/>
    </location>
</feature>
<feature type="compositionally biased region" description="Polar residues" evidence="1">
    <location>
        <begin position="1148"/>
        <end position="1160"/>
    </location>
</feature>
<dbReference type="Proteomes" id="UP000717515">
    <property type="component" value="Unassembled WGS sequence"/>
</dbReference>
<organism evidence="3 4">
    <name type="scientific">Mortierella alpina</name>
    <name type="common">Oleaginous fungus</name>
    <name type="synonym">Mortierella renispora</name>
    <dbReference type="NCBI Taxonomy" id="64518"/>
    <lineage>
        <taxon>Eukaryota</taxon>
        <taxon>Fungi</taxon>
        <taxon>Fungi incertae sedis</taxon>
        <taxon>Mucoromycota</taxon>
        <taxon>Mortierellomycotina</taxon>
        <taxon>Mortierellomycetes</taxon>
        <taxon>Mortierellales</taxon>
        <taxon>Mortierellaceae</taxon>
        <taxon>Mortierella</taxon>
    </lineage>
</organism>
<dbReference type="PANTHER" id="PTHR19308:SF14">
    <property type="entry name" value="START DOMAIN-CONTAINING PROTEIN"/>
    <property type="match status" value="1"/>
</dbReference>
<evidence type="ECO:0000259" key="2">
    <source>
        <dbReference type="PROSITE" id="PS50848"/>
    </source>
</evidence>
<protein>
    <recommendedName>
        <fullName evidence="2">START domain-containing protein</fullName>
    </recommendedName>
</protein>
<accession>A0A9P7ZYI0</accession>
<dbReference type="GO" id="GO:0008289">
    <property type="term" value="F:lipid binding"/>
    <property type="evidence" value="ECO:0007669"/>
    <property type="project" value="InterPro"/>
</dbReference>
<dbReference type="PROSITE" id="PS50848">
    <property type="entry name" value="START"/>
    <property type="match status" value="2"/>
</dbReference>
<evidence type="ECO:0000256" key="1">
    <source>
        <dbReference type="SAM" id="MobiDB-lite"/>
    </source>
</evidence>
<reference evidence="3" key="1">
    <citation type="submission" date="2021-07" db="EMBL/GenBank/DDBJ databases">
        <title>Draft genome of Mortierella alpina, strain LL118, isolated from an aspen leaf litter sample.</title>
        <authorList>
            <person name="Yang S."/>
            <person name="Vinatzer B.A."/>
        </authorList>
    </citation>
    <scope>NUCLEOTIDE SEQUENCE</scope>
    <source>
        <strain evidence="3">LL118</strain>
    </source>
</reference>
<dbReference type="GO" id="GO:0005737">
    <property type="term" value="C:cytoplasm"/>
    <property type="evidence" value="ECO:0007669"/>
    <property type="project" value="UniProtKB-ARBA"/>
</dbReference>